<keyword evidence="1" id="KW-0732">Signal</keyword>
<dbReference type="EMBL" id="CAUEEQ010040209">
    <property type="protein sequence ID" value="CAJ0955432.1"/>
    <property type="molecule type" value="Genomic_DNA"/>
</dbReference>
<dbReference type="PANTHER" id="PTHR13800">
    <property type="entry name" value="TRANSIENT RECEPTOR POTENTIAL CATION CHANNEL, SUBFAMILY M, MEMBER 6"/>
    <property type="match status" value="1"/>
</dbReference>
<dbReference type="InterPro" id="IPR050927">
    <property type="entry name" value="TRPM"/>
</dbReference>
<evidence type="ECO:0000256" key="1">
    <source>
        <dbReference type="SAM" id="SignalP"/>
    </source>
</evidence>
<feature type="chain" id="PRO_5046726611" evidence="1">
    <location>
        <begin position="19"/>
        <end position="165"/>
    </location>
</feature>
<sequence>MAYLLFLMLFTYVVLVKMEPVPSVQEWLVITYIFTNAIEKVREISIVRRCVGDATHDARKKRVQTLRFATRALFFDENRTQEKCNLLRFLASDASVFMSEPGKLTQKVKVWLNEYWNVTDSIAIILFVVGFALRWADPPLQTAGENHLLPGQSFFGIHDCWISLL</sequence>
<gene>
    <name evidence="2" type="ORF">RIMI_LOCUS15142601</name>
</gene>
<evidence type="ECO:0000313" key="2">
    <source>
        <dbReference type="EMBL" id="CAJ0955432.1"/>
    </source>
</evidence>
<reference evidence="2" key="1">
    <citation type="submission" date="2023-07" db="EMBL/GenBank/DDBJ databases">
        <authorList>
            <person name="Stuckert A."/>
        </authorList>
    </citation>
    <scope>NUCLEOTIDE SEQUENCE</scope>
</reference>
<feature type="signal peptide" evidence="1">
    <location>
        <begin position="1"/>
        <end position="18"/>
    </location>
</feature>
<name>A0ABN9M026_9NEOB</name>
<evidence type="ECO:0000313" key="3">
    <source>
        <dbReference type="Proteomes" id="UP001176940"/>
    </source>
</evidence>
<organism evidence="2 3">
    <name type="scientific">Ranitomeya imitator</name>
    <name type="common">mimic poison frog</name>
    <dbReference type="NCBI Taxonomy" id="111125"/>
    <lineage>
        <taxon>Eukaryota</taxon>
        <taxon>Metazoa</taxon>
        <taxon>Chordata</taxon>
        <taxon>Craniata</taxon>
        <taxon>Vertebrata</taxon>
        <taxon>Euteleostomi</taxon>
        <taxon>Amphibia</taxon>
        <taxon>Batrachia</taxon>
        <taxon>Anura</taxon>
        <taxon>Neobatrachia</taxon>
        <taxon>Hyloidea</taxon>
        <taxon>Dendrobatidae</taxon>
        <taxon>Dendrobatinae</taxon>
        <taxon>Ranitomeya</taxon>
    </lineage>
</organism>
<keyword evidence="3" id="KW-1185">Reference proteome</keyword>
<proteinExistence type="predicted"/>
<dbReference type="Proteomes" id="UP001176940">
    <property type="component" value="Unassembled WGS sequence"/>
</dbReference>
<dbReference type="PANTHER" id="PTHR13800:SF15">
    <property type="entry name" value="TRANSIENT RECEPTOR POTENTIAL CATION CHANNEL SUBFAMILY M MEMBER 6"/>
    <property type="match status" value="1"/>
</dbReference>
<protein>
    <submittedName>
        <fullName evidence="2">Uncharacterized protein</fullName>
    </submittedName>
</protein>
<accession>A0ABN9M026</accession>
<comment type="caution">
    <text evidence="2">The sequence shown here is derived from an EMBL/GenBank/DDBJ whole genome shotgun (WGS) entry which is preliminary data.</text>
</comment>